<gene>
    <name evidence="1" type="ORF">OM074_12260</name>
</gene>
<dbReference type="AlphaFoldDB" id="A0AAE3MF68"/>
<proteinExistence type="predicted"/>
<dbReference type="GO" id="GO:0016301">
    <property type="term" value="F:kinase activity"/>
    <property type="evidence" value="ECO:0007669"/>
    <property type="project" value="UniProtKB-KW"/>
</dbReference>
<dbReference type="EMBL" id="JAPDPI010000024">
    <property type="protein sequence ID" value="MCW3806399.1"/>
    <property type="molecule type" value="Genomic_DNA"/>
</dbReference>
<comment type="caution">
    <text evidence="1">The sequence shown here is derived from an EMBL/GenBank/DDBJ whole genome shotgun (WGS) entry which is preliminary data.</text>
</comment>
<keyword evidence="1" id="KW-0418">Kinase</keyword>
<accession>A0AAE3MF68</accession>
<dbReference type="Pfam" id="PF06293">
    <property type="entry name" value="Kdo"/>
    <property type="match status" value="1"/>
</dbReference>
<dbReference type="Proteomes" id="UP001207408">
    <property type="component" value="Unassembled WGS sequence"/>
</dbReference>
<reference evidence="1" key="1">
    <citation type="submission" date="2022-10" db="EMBL/GenBank/DDBJ databases">
        <authorList>
            <person name="Yu W.X."/>
        </authorList>
    </citation>
    <scope>NUCLEOTIDE SEQUENCE</scope>
    <source>
        <strain evidence="1">D04</strain>
    </source>
</reference>
<dbReference type="Gene3D" id="1.10.510.10">
    <property type="entry name" value="Transferase(Phosphotransferase) domain 1"/>
    <property type="match status" value="1"/>
</dbReference>
<evidence type="ECO:0000313" key="2">
    <source>
        <dbReference type="Proteomes" id="UP001207408"/>
    </source>
</evidence>
<keyword evidence="1" id="KW-0808">Transferase</keyword>
<keyword evidence="2" id="KW-1185">Reference proteome</keyword>
<evidence type="ECO:0000313" key="1">
    <source>
        <dbReference type="EMBL" id="MCW3806399.1"/>
    </source>
</evidence>
<sequence>MTIYINPKYQHLEPFLKELSDNFEKIGETIYKGRNIINVVDYKGLKLNIKSFKVPHIINKIAYAWIRGSKARHSYEYAVKMRDRGSNTPEPVAYIELTKKGLFDRSFYVSIHYKYDFTIRDLIGFEFPDKTNILQQFAKFTFKKMHKRGIHHLDYSRGNILITKKKNKKYKFSVVDINRMRFEKMPYLKGLKNFSQIWASEDELAIVAREYARLNHKDPEEAAQLLINWDRKHKSKINRKAALKKKILRRKE</sequence>
<dbReference type="RefSeq" id="WP_301199806.1">
    <property type="nucleotide sequence ID" value="NZ_JAPDPI010000024.1"/>
</dbReference>
<protein>
    <submittedName>
        <fullName evidence="1">Lipopolysaccharide kinase InaA family protein</fullName>
    </submittedName>
</protein>
<dbReference type="SUPFAM" id="SSF56112">
    <property type="entry name" value="Protein kinase-like (PK-like)"/>
    <property type="match status" value="1"/>
</dbReference>
<name>A0AAE3MF68_9BACT</name>
<organism evidence="1 2">
    <name type="scientific">Plebeiibacterium marinum</name>
    <dbReference type="NCBI Taxonomy" id="2992111"/>
    <lineage>
        <taxon>Bacteria</taxon>
        <taxon>Pseudomonadati</taxon>
        <taxon>Bacteroidota</taxon>
        <taxon>Bacteroidia</taxon>
        <taxon>Marinilabiliales</taxon>
        <taxon>Marinilabiliaceae</taxon>
        <taxon>Plebeiibacterium</taxon>
    </lineage>
</organism>
<dbReference type="InterPro" id="IPR011009">
    <property type="entry name" value="Kinase-like_dom_sf"/>
</dbReference>